<dbReference type="EMBL" id="RBPQ01000041">
    <property type="protein sequence ID" value="RMO32234.1"/>
    <property type="molecule type" value="Genomic_DNA"/>
</dbReference>
<reference evidence="1 2" key="1">
    <citation type="submission" date="2018-08" db="EMBL/GenBank/DDBJ databases">
        <title>Recombination of ecologically and evolutionarily significant loci maintains genetic cohesion in the Pseudomonas syringae species complex.</title>
        <authorList>
            <person name="Dillon M."/>
            <person name="Thakur S."/>
            <person name="Almeida R.N.D."/>
            <person name="Weir B.S."/>
            <person name="Guttman D.S."/>
        </authorList>
    </citation>
    <scope>NUCLEOTIDE SEQUENCE [LARGE SCALE GENOMIC DNA]</scope>
    <source>
        <strain evidence="1 2">ICMP 2788</strain>
    </source>
</reference>
<evidence type="ECO:0000313" key="2">
    <source>
        <dbReference type="Proteomes" id="UP000276886"/>
    </source>
</evidence>
<accession>A0A3M3UGB4</accession>
<gene>
    <name evidence="1" type="ORF">ALQ44_00650</name>
</gene>
<dbReference type="Proteomes" id="UP000276886">
    <property type="component" value="Unassembled WGS sequence"/>
</dbReference>
<proteinExistence type="predicted"/>
<evidence type="ECO:0008006" key="3">
    <source>
        <dbReference type="Google" id="ProtNLM"/>
    </source>
</evidence>
<evidence type="ECO:0000313" key="1">
    <source>
        <dbReference type="EMBL" id="RMO32234.1"/>
    </source>
</evidence>
<dbReference type="InterPro" id="IPR027417">
    <property type="entry name" value="P-loop_NTPase"/>
</dbReference>
<sequence length="1767" mass="196987">MTTSSERKPASTELTGGAGFTYEDTVVAYYLTQLLRRERASGQSGFVISVAVQRQGFGHPMDDLIVEFDDPGTRRTLDIQIKRSVTISSAASNEEFRGIISDAVKTQASATFTKGLDKCGFIVEHVTTDTFRSFVRLIDWAASSPTAAEFETRFSAQGNAGKDEQSLRTALRPLLGDPSSDEEVSFYQHFAALNLNGLGEGGALRAEIISRLQEIIVSNVDGQDILLFDRLCRIAREGSATAKKWDRASLMGQLRGAVKLSVISFLKDDIARLNAYSLEGLSVVLETVGDIHVNREGLHQKVLKSLARHRVVSIGGLPGCGKSVVLKRCAQTAAVAGPIIFLKNDRIVCTGWSTFAASLGLSNTDIVSLLHEVGSAGTPVLYIDGIDRIRPDQQGLVVDFLNAIHNNPSLSEWKILVSSRDQGLEAFRAWFPSAMYAEAGIGDVTVKPFSNEEAEQLAQSKPHLRRLLFGPPSVRDIARRPFFAAALDRSAIGEYEPQTEVDLIATWWARAGHDVVTDATPKRQRALIDIAENGVRNLGKGISTRALKDSTIDQIAALKTDKIIREERGGALLTFSHDIFFEWAFFRLLIDLGDDWTSALIAAGEPPLLGRVVGLMAQDAVTENGRWQAGYHSLVSKQLRRQWHREWLTAPPFTPAFHACKKEFTELLKADDFALFEKVLVWFQAQHTIPSPAILGSLQAPIAGIANLEMADLLGWPSDFAAWGRFLDWLIAEAGSLPVRLIPKALQIFDVWQNCLSDHQNDRSQAFLTIADGWLKRFENGALRDNSSAGHKGSHTFSSDEGSRLGTSLRTLLLRSARSYPEFSKELFKRNIASKEMRRRAYSDLVAFSAVMCEVDADLVADLAEAELLNELPDDKRRRSEAERQKQADRLARIRAIPEHERTQQQVAALQHAFLPIGSNRYSLDDIGIDAHHHFYYPTSALHEPFKSLFEHRPAVALRLVRNLANHATKGWKQTHIINRGTLGTPLPVTVRFPWGDQDFWGDWRVYSWGMGQLTSTPLECAFLALSYWAFKEVEKGRTASAVIRDLVEGSDCYAVLGLALLLALETWEVTDTTFAVATTQRLWEHDIARLVHHATIDIDILGFGGPPGLTGMKAEAKRFLDQRLCWKREVRQLAMRFALSNDDQLSSRFKAALELFQENLPYQFEEQQTNEACRTDLLTAAKRWSGLGDAQNYKHTPHSETVVAVTYQPPAPLISKAEQQKLEESSAMLRDMSVVSWATKSLEANAVGKDFTISQAAAYAKSLDVKHAFATLEGSMSPQCVIANVAACVIRFCNTHDDHYKWAWEVMSKVEAMKPAEGTHPGSKIPWHPATRLIISLHHDRRSDSPRADSAERLLNLVLHPLDSVSELALDALFMDRDEHLRWCVGCLSVNLSVMHEGEFHKHQWDYSSDHKARHGHLASAIKTFNKQTLSPMPALPLAWTQTDAKQRGRDPEDLWQQPSIFFEPKTASTLLSKMPVEAWMTSSVYRPLLEPLIFELVTWTSERITPPWQTDHRRRDRDSDLFEWNRALGDLLARTAPFFALDQARDKLLKPFMGNDDNSLAIIARFADITVCRQICDSKQIPENAISLLDDCVSRVINDNIFDPGSWQPGQVNGHGMPELINALLFVNVEKQAPGACRFANGDWSQIATVMPIIDRLVRHVGWSSYVMGRYLELCIRAGAAFPVSYFGQQATAALRCIDNAAERWIGTSLPARLAGVIQRQADWNFPLRQEDALALLNALDVLIDQGDRRAAALEQTEAFKGVQG</sequence>
<organism evidence="1 2">
    <name type="scientific">Pseudomonas syringae pv. pisi</name>
    <dbReference type="NCBI Taxonomy" id="59510"/>
    <lineage>
        <taxon>Bacteria</taxon>
        <taxon>Pseudomonadati</taxon>
        <taxon>Pseudomonadota</taxon>
        <taxon>Gammaproteobacteria</taxon>
        <taxon>Pseudomonadales</taxon>
        <taxon>Pseudomonadaceae</taxon>
        <taxon>Pseudomonas</taxon>
        <taxon>Pseudomonas syringae</taxon>
    </lineage>
</organism>
<protein>
    <recommendedName>
        <fullName evidence="3">AAA+ ATPase domain-containing protein</fullName>
    </recommendedName>
</protein>
<name>A0A3M3UGB4_PSESJ</name>
<dbReference type="SUPFAM" id="SSF52540">
    <property type="entry name" value="P-loop containing nucleoside triphosphate hydrolases"/>
    <property type="match status" value="1"/>
</dbReference>
<dbReference type="RefSeq" id="WP_110818143.1">
    <property type="nucleotide sequence ID" value="NZ_QJTX01000014.1"/>
</dbReference>
<comment type="caution">
    <text evidence="1">The sequence shown here is derived from an EMBL/GenBank/DDBJ whole genome shotgun (WGS) entry which is preliminary data.</text>
</comment>